<gene>
    <name evidence="4" type="ORF">BZG36_02135</name>
</gene>
<keyword evidence="5" id="KW-1185">Reference proteome</keyword>
<name>A0A261Y352_9FUNG</name>
<keyword evidence="1" id="KW-0479">Metal-binding</keyword>
<keyword evidence="1" id="KW-0862">Zinc</keyword>
<feature type="compositionally biased region" description="Polar residues" evidence="2">
    <location>
        <begin position="62"/>
        <end position="93"/>
    </location>
</feature>
<reference evidence="4 5" key="1">
    <citation type="journal article" date="2017" name="Mycologia">
        <title>Bifiguratus adelaidae, gen. et sp. nov., a new member of Mucoromycotina in endophytic and soil-dwelling habitats.</title>
        <authorList>
            <person name="Torres-Cruz T.J."/>
            <person name="Billingsley Tobias T.L."/>
            <person name="Almatruk M."/>
            <person name="Hesse C."/>
            <person name="Kuske C.R."/>
            <person name="Desiro A."/>
            <person name="Benucci G.M."/>
            <person name="Bonito G."/>
            <person name="Stajich J.E."/>
            <person name="Dunlap C."/>
            <person name="Arnold A.E."/>
            <person name="Porras-Alfaro A."/>
        </authorList>
    </citation>
    <scope>NUCLEOTIDE SEQUENCE [LARGE SCALE GENOMIC DNA]</scope>
    <source>
        <strain evidence="4 5">AZ0501</strain>
    </source>
</reference>
<proteinExistence type="predicted"/>
<protein>
    <recommendedName>
        <fullName evidence="3">C2H2-type domain-containing protein</fullName>
    </recommendedName>
</protein>
<dbReference type="OrthoDB" id="2152896at2759"/>
<dbReference type="GO" id="GO:0008270">
    <property type="term" value="F:zinc ion binding"/>
    <property type="evidence" value="ECO:0007669"/>
    <property type="project" value="UniProtKB-KW"/>
</dbReference>
<accession>A0A261Y352</accession>
<dbReference type="PROSITE" id="PS50157">
    <property type="entry name" value="ZINC_FINGER_C2H2_2"/>
    <property type="match status" value="1"/>
</dbReference>
<organism evidence="4 5">
    <name type="scientific">Bifiguratus adelaidae</name>
    <dbReference type="NCBI Taxonomy" id="1938954"/>
    <lineage>
        <taxon>Eukaryota</taxon>
        <taxon>Fungi</taxon>
        <taxon>Fungi incertae sedis</taxon>
        <taxon>Mucoromycota</taxon>
        <taxon>Mucoromycotina</taxon>
        <taxon>Endogonomycetes</taxon>
        <taxon>Endogonales</taxon>
        <taxon>Endogonales incertae sedis</taxon>
        <taxon>Bifiguratus</taxon>
    </lineage>
</organism>
<dbReference type="AlphaFoldDB" id="A0A261Y352"/>
<evidence type="ECO:0000256" key="1">
    <source>
        <dbReference type="PROSITE-ProRule" id="PRU00042"/>
    </source>
</evidence>
<dbReference type="InterPro" id="IPR013087">
    <property type="entry name" value="Znf_C2H2_type"/>
</dbReference>
<dbReference type="Proteomes" id="UP000242875">
    <property type="component" value="Unassembled WGS sequence"/>
</dbReference>
<feature type="domain" description="C2H2-type" evidence="3">
    <location>
        <begin position="218"/>
        <end position="240"/>
    </location>
</feature>
<feature type="compositionally biased region" description="Acidic residues" evidence="2">
    <location>
        <begin position="119"/>
        <end position="140"/>
    </location>
</feature>
<feature type="region of interest" description="Disordered" evidence="2">
    <location>
        <begin position="1"/>
        <end position="151"/>
    </location>
</feature>
<evidence type="ECO:0000259" key="3">
    <source>
        <dbReference type="PROSITE" id="PS50157"/>
    </source>
</evidence>
<evidence type="ECO:0000313" key="5">
    <source>
        <dbReference type="Proteomes" id="UP000242875"/>
    </source>
</evidence>
<keyword evidence="1" id="KW-0863">Zinc-finger</keyword>
<sequence>MASNSLSVATGIYRPKINRDKLNSVRTELTPPPSPSGAVATSPILDVCSISTPASPIAYTPPASQRDSSSPVSLDGKTNNSSSRRTKAQNAGTALNVDRAHESDIKEEELSSDDMKQDTDEDLEEFDEEQNYEDDEIDVEADPRRPASEAVPGTLAAPISIFPVTPTSPNFAITPDLMHRGSISSTVSTMSVSSNSSARGQAKREMYGGKMPKYRASYSCDVCGKQYKHRNCLVKHNWEHHECWETCLRFNLSKHQQVQMMEAAQILVEISA</sequence>
<comment type="caution">
    <text evidence="4">The sequence shown here is derived from an EMBL/GenBank/DDBJ whole genome shotgun (WGS) entry which is preliminary data.</text>
</comment>
<evidence type="ECO:0000313" key="4">
    <source>
        <dbReference type="EMBL" id="OZJ05039.1"/>
    </source>
</evidence>
<dbReference type="EMBL" id="MVBO01000024">
    <property type="protein sequence ID" value="OZJ05039.1"/>
    <property type="molecule type" value="Genomic_DNA"/>
</dbReference>
<evidence type="ECO:0000256" key="2">
    <source>
        <dbReference type="SAM" id="MobiDB-lite"/>
    </source>
</evidence>